<name>W8W089_9FLAO</name>
<dbReference type="STRING" id="1454201.NMS_1897"/>
<dbReference type="AlphaFoldDB" id="W8W089"/>
<protein>
    <submittedName>
        <fullName evidence="1">Uncharacterized protein</fullName>
    </submittedName>
</protein>
<sequence>MFEFKLTYEVLIFVCDVCGDSAFAKAKTSTLLAQTTSWYKIR</sequence>
<evidence type="ECO:0000313" key="1">
    <source>
        <dbReference type="EMBL" id="BAO55906.1"/>
    </source>
</evidence>
<dbReference type="KEGG" id="nmf:NMS_1897"/>
<keyword evidence="2" id="KW-1185">Reference proteome</keyword>
<dbReference type="Proteomes" id="UP000031760">
    <property type="component" value="Chromosome"/>
</dbReference>
<dbReference type="HOGENOM" id="CLU_3254852_0_0_10"/>
<evidence type="ECO:0000313" key="2">
    <source>
        <dbReference type="Proteomes" id="UP000031760"/>
    </source>
</evidence>
<dbReference type="EMBL" id="AP014548">
    <property type="protein sequence ID" value="BAO55906.1"/>
    <property type="molecule type" value="Genomic_DNA"/>
</dbReference>
<accession>W8W089</accession>
<proteinExistence type="predicted"/>
<organism evidence="1 2">
    <name type="scientific">Nonlabens marinus S1-08</name>
    <dbReference type="NCBI Taxonomy" id="1454201"/>
    <lineage>
        <taxon>Bacteria</taxon>
        <taxon>Pseudomonadati</taxon>
        <taxon>Bacteroidota</taxon>
        <taxon>Flavobacteriia</taxon>
        <taxon>Flavobacteriales</taxon>
        <taxon>Flavobacteriaceae</taxon>
        <taxon>Nonlabens</taxon>
    </lineage>
</organism>
<reference evidence="1 2" key="1">
    <citation type="journal article" date="2014" name="Proc. Natl. Acad. Sci. U.S.A.">
        <title>Functional characterization of flavobacteria rhodopsins reveals a unique class of light-driven chloride pump in bacteria.</title>
        <authorList>
            <person name="Yoshizawa S."/>
            <person name="Kumagai Y."/>
            <person name="Kim H."/>
            <person name="Ogura Y."/>
            <person name="Hayashi T."/>
            <person name="Iwasaki W."/>
            <person name="DeLong E.F."/>
            <person name="Kogure K."/>
        </authorList>
    </citation>
    <scope>NUCLEOTIDE SEQUENCE [LARGE SCALE GENOMIC DNA]</scope>
    <source>
        <strain evidence="1 2">S1-08</strain>
    </source>
</reference>
<gene>
    <name evidence="1" type="ORF">NMS_1897</name>
</gene>